<evidence type="ECO:0000313" key="3">
    <source>
        <dbReference type="EMBL" id="MDW5597265.1"/>
    </source>
</evidence>
<protein>
    <submittedName>
        <fullName evidence="3">WS/DGAT domain-containing protein</fullName>
    </submittedName>
</protein>
<dbReference type="RefSeq" id="WP_318599729.1">
    <property type="nucleotide sequence ID" value="NZ_JAWSTH010000080.1"/>
</dbReference>
<evidence type="ECO:0000259" key="2">
    <source>
        <dbReference type="Pfam" id="PF06974"/>
    </source>
</evidence>
<accession>A0ABU4HVB3</accession>
<dbReference type="Proteomes" id="UP001284601">
    <property type="component" value="Unassembled WGS sequence"/>
</dbReference>
<comment type="caution">
    <text evidence="3">The sequence shown here is derived from an EMBL/GenBank/DDBJ whole genome shotgun (WGS) entry which is preliminary data.</text>
</comment>
<proteinExistence type="predicted"/>
<evidence type="ECO:0000256" key="1">
    <source>
        <dbReference type="SAM" id="MobiDB-lite"/>
    </source>
</evidence>
<feature type="region of interest" description="Disordered" evidence="1">
    <location>
        <begin position="1"/>
        <end position="25"/>
    </location>
</feature>
<name>A0ABU4HVB3_9ACTN</name>
<dbReference type="InterPro" id="IPR009721">
    <property type="entry name" value="O-acyltransferase_WSD1_C"/>
</dbReference>
<gene>
    <name evidence="3" type="ORF">R7226_23155</name>
</gene>
<feature type="non-terminal residue" evidence="3">
    <location>
        <position position="1"/>
    </location>
</feature>
<reference evidence="4" key="1">
    <citation type="submission" date="2023-07" db="EMBL/GenBank/DDBJ databases">
        <title>Conexibacter stalactiti sp. nov., isolated from stalactites in a lava cave and emended description of the genus Conexibacter.</title>
        <authorList>
            <person name="Lee S.D."/>
        </authorList>
    </citation>
    <scope>NUCLEOTIDE SEQUENCE [LARGE SCALE GENOMIC DNA]</scope>
    <source>
        <strain evidence="4">KCTC 39840</strain>
    </source>
</reference>
<organism evidence="3 4">
    <name type="scientific">Conexibacter stalactiti</name>
    <dbReference type="NCBI Taxonomy" id="1940611"/>
    <lineage>
        <taxon>Bacteria</taxon>
        <taxon>Bacillati</taxon>
        <taxon>Actinomycetota</taxon>
        <taxon>Thermoleophilia</taxon>
        <taxon>Solirubrobacterales</taxon>
        <taxon>Conexibacteraceae</taxon>
        <taxon>Conexibacter</taxon>
    </lineage>
</organism>
<keyword evidence="4" id="KW-1185">Reference proteome</keyword>
<dbReference type="EMBL" id="JAWSTH010000080">
    <property type="protein sequence ID" value="MDW5597265.1"/>
    <property type="molecule type" value="Genomic_DNA"/>
</dbReference>
<evidence type="ECO:0000313" key="4">
    <source>
        <dbReference type="Proteomes" id="UP001284601"/>
    </source>
</evidence>
<dbReference type="Pfam" id="PF06974">
    <property type="entry name" value="WS_DGAT_C"/>
    <property type="match status" value="1"/>
</dbReference>
<feature type="domain" description="O-acyltransferase WSD1 C-terminal" evidence="2">
    <location>
        <begin position="37"/>
        <end position="113"/>
    </location>
</feature>
<sequence length="127" mass="12613">GAAGTGGAGSADLPPRPPTLLAGPPEELPTRLAIGARLCNLTIPSARGPERALHVGGANVRALFPVAPLHDEHALTLSTLSYGRHLHVTAAVDAAAIGGAGRLPVMLADAAEELGISTGARGSRGLP</sequence>